<dbReference type="RefSeq" id="XP_002778194.1">
    <property type="nucleotide sequence ID" value="XM_002778148.1"/>
</dbReference>
<gene>
    <name evidence="3" type="ORF">Pmar_PMAR018634</name>
</gene>
<accession>C5L0D1</accession>
<feature type="region of interest" description="Disordered" evidence="1">
    <location>
        <begin position="1"/>
        <end position="29"/>
    </location>
</feature>
<feature type="transmembrane region" description="Helical" evidence="2">
    <location>
        <begin position="76"/>
        <end position="97"/>
    </location>
</feature>
<dbReference type="OrthoDB" id="565522at2759"/>
<feature type="transmembrane region" description="Helical" evidence="2">
    <location>
        <begin position="138"/>
        <end position="156"/>
    </location>
</feature>
<name>C5L0D1_PERM5</name>
<dbReference type="EMBL" id="GG677981">
    <property type="protein sequence ID" value="EER09989.1"/>
    <property type="molecule type" value="Genomic_DNA"/>
</dbReference>
<evidence type="ECO:0000313" key="4">
    <source>
        <dbReference type="Proteomes" id="UP000007800"/>
    </source>
</evidence>
<feature type="compositionally biased region" description="Polar residues" evidence="1">
    <location>
        <begin position="1"/>
        <end position="28"/>
    </location>
</feature>
<sequence>MNSAVESPPASSRNVAPQGSDQQYSFNVTGPPPPPGRGLDWNDLNYPKGAKLFHYRPQDDLPINVAHRCNLLHANYLVAVAVLLVNIVNTIITILAYKAPWINLLYTFLNFIIFASAAFTVFYLGYLGMAMRSKKHLLYYKIAAGVMIIIGLYFMLAGGGAINGFLKDLTYHVRGYWWFAVILESLMWFAYVALSCYNLYLMIRFCPVRFDDLGVNP</sequence>
<keyword evidence="2" id="KW-0472">Membrane</keyword>
<reference evidence="3 4" key="1">
    <citation type="submission" date="2008-07" db="EMBL/GenBank/DDBJ databases">
        <authorList>
            <person name="El-Sayed N."/>
            <person name="Caler E."/>
            <person name="Inman J."/>
            <person name="Amedeo P."/>
            <person name="Hass B."/>
            <person name="Wortman J."/>
        </authorList>
    </citation>
    <scope>NUCLEOTIDE SEQUENCE [LARGE SCALE GENOMIC DNA]</scope>
    <source>
        <strain evidence="4">ATCC 50983 / TXsc</strain>
    </source>
</reference>
<feature type="transmembrane region" description="Helical" evidence="2">
    <location>
        <begin position="176"/>
        <end position="200"/>
    </location>
</feature>
<dbReference type="AlphaFoldDB" id="C5L0D1"/>
<feature type="transmembrane region" description="Helical" evidence="2">
    <location>
        <begin position="103"/>
        <end position="126"/>
    </location>
</feature>
<proteinExistence type="predicted"/>
<dbReference type="InParanoid" id="C5L0D1"/>
<evidence type="ECO:0000256" key="2">
    <source>
        <dbReference type="SAM" id="Phobius"/>
    </source>
</evidence>
<dbReference type="Proteomes" id="UP000007800">
    <property type="component" value="Unassembled WGS sequence"/>
</dbReference>
<evidence type="ECO:0008006" key="5">
    <source>
        <dbReference type="Google" id="ProtNLM"/>
    </source>
</evidence>
<dbReference type="OMA" id="EDYNYPP"/>
<keyword evidence="2" id="KW-0812">Transmembrane</keyword>
<protein>
    <recommendedName>
        <fullName evidence="5">MARVEL domain-containing protein</fullName>
    </recommendedName>
</protein>
<organism evidence="4">
    <name type="scientific">Perkinsus marinus (strain ATCC 50983 / TXsc)</name>
    <dbReference type="NCBI Taxonomy" id="423536"/>
    <lineage>
        <taxon>Eukaryota</taxon>
        <taxon>Sar</taxon>
        <taxon>Alveolata</taxon>
        <taxon>Perkinsozoa</taxon>
        <taxon>Perkinsea</taxon>
        <taxon>Perkinsida</taxon>
        <taxon>Perkinsidae</taxon>
        <taxon>Perkinsus</taxon>
    </lineage>
</organism>
<keyword evidence="2" id="KW-1133">Transmembrane helix</keyword>
<dbReference type="GeneID" id="9038174"/>
<keyword evidence="4" id="KW-1185">Reference proteome</keyword>
<evidence type="ECO:0000313" key="3">
    <source>
        <dbReference type="EMBL" id="EER09989.1"/>
    </source>
</evidence>
<evidence type="ECO:0000256" key="1">
    <source>
        <dbReference type="SAM" id="MobiDB-lite"/>
    </source>
</evidence>